<feature type="domain" description="C2H2-type" evidence="6">
    <location>
        <begin position="302"/>
        <end position="329"/>
    </location>
</feature>
<evidence type="ECO:0000256" key="5">
    <source>
        <dbReference type="PROSITE-ProRule" id="PRU00042"/>
    </source>
</evidence>
<evidence type="ECO:0000313" key="8">
    <source>
        <dbReference type="Proteomes" id="UP001516400"/>
    </source>
</evidence>
<protein>
    <recommendedName>
        <fullName evidence="6">C2H2-type domain-containing protein</fullName>
    </recommendedName>
</protein>
<feature type="domain" description="C2H2-type" evidence="6">
    <location>
        <begin position="187"/>
        <end position="216"/>
    </location>
</feature>
<sequence>MKRKGHLAVFENILGEKSTDNQQDEDSLDVLEEEEVVKPKRRKKIIKLCDETRVLVCKYQGCSEEFRDYYKFNQHLVSHIKNEEDGFQENFFCKFGNCDFRPTSMLHAIQHISLHGYHENLMDLGKLVASRDSLPDCHLENCFGYPLLVESYVCEWKDCDMTFETICDFIVHVKMHVNGNPGTAANINCGWKGCTKSFTMRYQLTKHVPVHTKEKYIACPTCGNTFSSLVRYSDHRSKQLPKERQNYKCSQCSKLFATENLLRDHVRAHINQYKCSMCDMTCPKPSNLANHIKFRHMDYRPFKCNLCDHASISKSNLEMHLITHCVEKLLACADCDFQCRSMYGLDKHIQREHGQNYVQTFECHLCKKQFSRGAFLTRHLMKIHGMQWPSGHSRFRYKEDSDGICRLQTIRYETVDVIKEILKSKTDSPSTSSRKLRCRIVEKTGINGEIALEANIEDVAHDSNEDSQNISTREKTDSNNVLLMISDLDEQGNVVSQVTESQEIVCKAELDGEEVELLEFS</sequence>
<dbReference type="Proteomes" id="UP001516400">
    <property type="component" value="Unassembled WGS sequence"/>
</dbReference>
<evidence type="ECO:0000256" key="3">
    <source>
        <dbReference type="ARBA" id="ARBA00022771"/>
    </source>
</evidence>
<evidence type="ECO:0000256" key="4">
    <source>
        <dbReference type="ARBA" id="ARBA00022833"/>
    </source>
</evidence>
<keyword evidence="3 5" id="KW-0863">Zinc-finger</keyword>
<dbReference type="Gene3D" id="3.30.160.60">
    <property type="entry name" value="Classic Zinc Finger"/>
    <property type="match status" value="4"/>
</dbReference>
<keyword evidence="8" id="KW-1185">Reference proteome</keyword>
<dbReference type="Pfam" id="PF00096">
    <property type="entry name" value="zf-C2H2"/>
    <property type="match status" value="4"/>
</dbReference>
<dbReference type="InterPro" id="IPR013087">
    <property type="entry name" value="Znf_C2H2_type"/>
</dbReference>
<dbReference type="InterPro" id="IPR036236">
    <property type="entry name" value="Znf_C2H2_sf"/>
</dbReference>
<evidence type="ECO:0000256" key="2">
    <source>
        <dbReference type="ARBA" id="ARBA00022737"/>
    </source>
</evidence>
<dbReference type="PROSITE" id="PS50157">
    <property type="entry name" value="ZINC_FINGER_C2H2_2"/>
    <property type="match status" value="6"/>
</dbReference>
<reference evidence="7 8" key="1">
    <citation type="journal article" date="2021" name="BMC Biol.">
        <title>Horizontally acquired antibacterial genes associated with adaptive radiation of ladybird beetles.</title>
        <authorList>
            <person name="Li H.S."/>
            <person name="Tang X.F."/>
            <person name="Huang Y.H."/>
            <person name="Xu Z.Y."/>
            <person name="Chen M.L."/>
            <person name="Du X.Y."/>
            <person name="Qiu B.Y."/>
            <person name="Chen P.T."/>
            <person name="Zhang W."/>
            <person name="Slipinski A."/>
            <person name="Escalona H.E."/>
            <person name="Waterhouse R.M."/>
            <person name="Zwick A."/>
            <person name="Pang H."/>
        </authorList>
    </citation>
    <scope>NUCLEOTIDE SEQUENCE [LARGE SCALE GENOMIC DNA]</scope>
    <source>
        <strain evidence="7">SYSU2018</strain>
    </source>
</reference>
<keyword evidence="2" id="KW-0677">Repeat</keyword>
<dbReference type="SUPFAM" id="SSF57667">
    <property type="entry name" value="beta-beta-alpha zinc fingers"/>
    <property type="match status" value="3"/>
</dbReference>
<dbReference type="PROSITE" id="PS00028">
    <property type="entry name" value="ZINC_FINGER_C2H2_1"/>
    <property type="match status" value="6"/>
</dbReference>
<feature type="domain" description="C2H2-type" evidence="6">
    <location>
        <begin position="247"/>
        <end position="274"/>
    </location>
</feature>
<organism evidence="7 8">
    <name type="scientific">Cryptolaemus montrouzieri</name>
    <dbReference type="NCBI Taxonomy" id="559131"/>
    <lineage>
        <taxon>Eukaryota</taxon>
        <taxon>Metazoa</taxon>
        <taxon>Ecdysozoa</taxon>
        <taxon>Arthropoda</taxon>
        <taxon>Hexapoda</taxon>
        <taxon>Insecta</taxon>
        <taxon>Pterygota</taxon>
        <taxon>Neoptera</taxon>
        <taxon>Endopterygota</taxon>
        <taxon>Coleoptera</taxon>
        <taxon>Polyphaga</taxon>
        <taxon>Cucujiformia</taxon>
        <taxon>Coccinelloidea</taxon>
        <taxon>Coccinellidae</taxon>
        <taxon>Scymninae</taxon>
        <taxon>Scymnini</taxon>
        <taxon>Cryptolaemus</taxon>
    </lineage>
</organism>
<evidence type="ECO:0000256" key="1">
    <source>
        <dbReference type="ARBA" id="ARBA00022723"/>
    </source>
</evidence>
<feature type="domain" description="C2H2-type" evidence="6">
    <location>
        <begin position="152"/>
        <end position="181"/>
    </location>
</feature>
<dbReference type="SMART" id="SM00355">
    <property type="entry name" value="ZnF_C2H2"/>
    <property type="match status" value="10"/>
</dbReference>
<proteinExistence type="predicted"/>
<dbReference type="AlphaFoldDB" id="A0ABD2NUH8"/>
<accession>A0ABD2NUH8</accession>
<feature type="domain" description="C2H2-type" evidence="6">
    <location>
        <begin position="361"/>
        <end position="389"/>
    </location>
</feature>
<dbReference type="GO" id="GO:0008270">
    <property type="term" value="F:zinc ion binding"/>
    <property type="evidence" value="ECO:0007669"/>
    <property type="project" value="UniProtKB-KW"/>
</dbReference>
<keyword evidence="4" id="KW-0862">Zinc</keyword>
<evidence type="ECO:0000259" key="6">
    <source>
        <dbReference type="PROSITE" id="PS50157"/>
    </source>
</evidence>
<dbReference type="PANTHER" id="PTHR24409">
    <property type="entry name" value="ZINC FINGER PROTEIN 142"/>
    <property type="match status" value="1"/>
</dbReference>
<name>A0ABD2NUH8_9CUCU</name>
<feature type="domain" description="C2H2-type" evidence="6">
    <location>
        <begin position="273"/>
        <end position="301"/>
    </location>
</feature>
<comment type="caution">
    <text evidence="7">The sequence shown here is derived from an EMBL/GenBank/DDBJ whole genome shotgun (WGS) entry which is preliminary data.</text>
</comment>
<evidence type="ECO:0000313" key="7">
    <source>
        <dbReference type="EMBL" id="KAL3282381.1"/>
    </source>
</evidence>
<keyword evidence="1" id="KW-0479">Metal-binding</keyword>
<gene>
    <name evidence="7" type="ORF">HHI36_005566</name>
</gene>
<dbReference type="EMBL" id="JABFTP020000144">
    <property type="protein sequence ID" value="KAL3282381.1"/>
    <property type="molecule type" value="Genomic_DNA"/>
</dbReference>
<dbReference type="PANTHER" id="PTHR24409:SF295">
    <property type="entry name" value="AZ2-RELATED"/>
    <property type="match status" value="1"/>
</dbReference>